<protein>
    <submittedName>
        <fullName evidence="2">Uncharacterized protein</fullName>
    </submittedName>
</protein>
<feature type="region of interest" description="Disordered" evidence="1">
    <location>
        <begin position="89"/>
        <end position="109"/>
    </location>
</feature>
<evidence type="ECO:0000313" key="3">
    <source>
        <dbReference type="Proteomes" id="UP001190700"/>
    </source>
</evidence>
<sequence length="109" mass="12019">MDENVKAAHLAEHVTEEMQTAFDSYEDQAFEEVFNTYDRPEIIQGKAAFTYPETDNEPTLRAQFSGLTAALTVGAFTVSEEPAELSAGLVVLNSPTPTSMPEEKTEVHH</sequence>
<dbReference type="Proteomes" id="UP001190700">
    <property type="component" value="Unassembled WGS sequence"/>
</dbReference>
<evidence type="ECO:0000313" key="2">
    <source>
        <dbReference type="EMBL" id="KAK3246336.1"/>
    </source>
</evidence>
<dbReference type="EMBL" id="LGRX02029921">
    <property type="protein sequence ID" value="KAK3246336.1"/>
    <property type="molecule type" value="Genomic_DNA"/>
</dbReference>
<gene>
    <name evidence="2" type="ORF">CYMTET_44123</name>
</gene>
<evidence type="ECO:0000256" key="1">
    <source>
        <dbReference type="SAM" id="MobiDB-lite"/>
    </source>
</evidence>
<accession>A0AAE0EZC5</accession>
<organism evidence="2 3">
    <name type="scientific">Cymbomonas tetramitiformis</name>
    <dbReference type="NCBI Taxonomy" id="36881"/>
    <lineage>
        <taxon>Eukaryota</taxon>
        <taxon>Viridiplantae</taxon>
        <taxon>Chlorophyta</taxon>
        <taxon>Pyramimonadophyceae</taxon>
        <taxon>Pyramimonadales</taxon>
        <taxon>Pyramimonadaceae</taxon>
        <taxon>Cymbomonas</taxon>
    </lineage>
</organism>
<proteinExistence type="predicted"/>
<keyword evidence="3" id="KW-1185">Reference proteome</keyword>
<reference evidence="2 3" key="1">
    <citation type="journal article" date="2015" name="Genome Biol. Evol.">
        <title>Comparative Genomics of a Bacterivorous Green Alga Reveals Evolutionary Causalities and Consequences of Phago-Mixotrophic Mode of Nutrition.</title>
        <authorList>
            <person name="Burns J.A."/>
            <person name="Paasch A."/>
            <person name="Narechania A."/>
            <person name="Kim E."/>
        </authorList>
    </citation>
    <scope>NUCLEOTIDE SEQUENCE [LARGE SCALE GENOMIC DNA]</scope>
    <source>
        <strain evidence="2 3">PLY_AMNH</strain>
    </source>
</reference>
<dbReference type="AlphaFoldDB" id="A0AAE0EZC5"/>
<name>A0AAE0EZC5_9CHLO</name>
<comment type="caution">
    <text evidence="2">The sequence shown here is derived from an EMBL/GenBank/DDBJ whole genome shotgun (WGS) entry which is preliminary data.</text>
</comment>